<dbReference type="Proteomes" id="UP000245764">
    <property type="component" value="Chromosome 7"/>
</dbReference>
<evidence type="ECO:0000313" key="1">
    <source>
        <dbReference type="EMBL" id="SMR55636.1"/>
    </source>
</evidence>
<sequence>MAGANAPDAMNQPQKNGALVALAIEPGMPIISHADVDDPHFFDTDAKDILLAHQRYILVATDRVKSLDGSEVYINTGARLTGEREAARWRETRARQCFD</sequence>
<dbReference type="AlphaFoldDB" id="A0A2H1GPZ0"/>
<accession>A0A2H1GPZ0</accession>
<proteinExistence type="predicted"/>
<organism evidence="1 2">
    <name type="scientific">Zymoseptoria tritici ST99CH_1E4</name>
    <dbReference type="NCBI Taxonomy" id="1276532"/>
    <lineage>
        <taxon>Eukaryota</taxon>
        <taxon>Fungi</taxon>
        <taxon>Dikarya</taxon>
        <taxon>Ascomycota</taxon>
        <taxon>Pezizomycotina</taxon>
        <taxon>Dothideomycetes</taxon>
        <taxon>Dothideomycetidae</taxon>
        <taxon>Mycosphaerellales</taxon>
        <taxon>Mycosphaerellaceae</taxon>
        <taxon>Zymoseptoria</taxon>
    </lineage>
</organism>
<protein>
    <submittedName>
        <fullName evidence="1">Uncharacterized protein</fullName>
    </submittedName>
</protein>
<dbReference type="EMBL" id="LT854259">
    <property type="protein sequence ID" value="SMR55636.1"/>
    <property type="molecule type" value="Genomic_DNA"/>
</dbReference>
<name>A0A2H1GPZ0_ZYMTR</name>
<reference evidence="2" key="1">
    <citation type="submission" date="2017-05" db="EMBL/GenBank/DDBJ databases">
        <authorList>
            <person name="Song R."/>
            <person name="Chenine A.L."/>
            <person name="Ruprecht R.M."/>
        </authorList>
    </citation>
    <scope>NUCLEOTIDE SEQUENCE [LARGE SCALE GENOMIC DNA]</scope>
</reference>
<gene>
    <name evidence="1" type="ORF">ZT1E4_G7984</name>
</gene>
<evidence type="ECO:0000313" key="2">
    <source>
        <dbReference type="Proteomes" id="UP000245764"/>
    </source>
</evidence>